<evidence type="ECO:0000313" key="4">
    <source>
        <dbReference type="Proteomes" id="UP000700706"/>
    </source>
</evidence>
<evidence type="ECO:0000259" key="2">
    <source>
        <dbReference type="Pfam" id="PF12802"/>
    </source>
</evidence>
<dbReference type="InterPro" id="IPR043129">
    <property type="entry name" value="ATPase_NBD"/>
</dbReference>
<dbReference type="SUPFAM" id="SSF53067">
    <property type="entry name" value="Actin-like ATPase domain"/>
    <property type="match status" value="1"/>
</dbReference>
<dbReference type="Pfam" id="PF12802">
    <property type="entry name" value="MarR_2"/>
    <property type="match status" value="1"/>
</dbReference>
<feature type="domain" description="HTH marR-type" evidence="2">
    <location>
        <begin position="27"/>
        <end position="68"/>
    </location>
</feature>
<organism evidence="3 4">
    <name type="scientific">Inquilinus limosus</name>
    <dbReference type="NCBI Taxonomy" id="171674"/>
    <lineage>
        <taxon>Bacteria</taxon>
        <taxon>Pseudomonadati</taxon>
        <taxon>Pseudomonadota</taxon>
        <taxon>Alphaproteobacteria</taxon>
        <taxon>Rhodospirillales</taxon>
        <taxon>Rhodospirillaceae</taxon>
        <taxon>Inquilinus</taxon>
    </lineage>
</organism>
<dbReference type="Pfam" id="PF00480">
    <property type="entry name" value="ROK"/>
    <property type="match status" value="1"/>
</dbReference>
<comment type="similarity">
    <text evidence="1">Belongs to the ROK (NagC/XylR) family.</text>
</comment>
<dbReference type="AlphaFoldDB" id="A0A952FPB3"/>
<comment type="caution">
    <text evidence="3">The sequence shown here is derived from an EMBL/GenBank/DDBJ whole genome shotgun (WGS) entry which is preliminary data.</text>
</comment>
<dbReference type="SUPFAM" id="SSF46785">
    <property type="entry name" value="Winged helix' DNA-binding domain"/>
    <property type="match status" value="1"/>
</dbReference>
<evidence type="ECO:0000313" key="3">
    <source>
        <dbReference type="EMBL" id="MBW8728802.1"/>
    </source>
</evidence>
<proteinExistence type="inferred from homology"/>
<dbReference type="InterPro" id="IPR000835">
    <property type="entry name" value="HTH_MarR-typ"/>
</dbReference>
<dbReference type="Gene3D" id="1.10.10.10">
    <property type="entry name" value="Winged helix-like DNA-binding domain superfamily/Winged helix DNA-binding domain"/>
    <property type="match status" value="1"/>
</dbReference>
<dbReference type="PANTHER" id="PTHR18964:SF149">
    <property type="entry name" value="BIFUNCTIONAL UDP-N-ACETYLGLUCOSAMINE 2-EPIMERASE_N-ACETYLMANNOSAMINE KINASE"/>
    <property type="match status" value="1"/>
</dbReference>
<dbReference type="InterPro" id="IPR036388">
    <property type="entry name" value="WH-like_DNA-bd_sf"/>
</dbReference>
<dbReference type="InterPro" id="IPR036390">
    <property type="entry name" value="WH_DNA-bd_sf"/>
</dbReference>
<accession>A0A952FPB3</accession>
<protein>
    <submittedName>
        <fullName evidence="3">ROK family transcriptional regulator</fullName>
    </submittedName>
</protein>
<name>A0A952FPB3_9PROT</name>
<dbReference type="Gene3D" id="3.30.420.40">
    <property type="match status" value="2"/>
</dbReference>
<sequence length="427" mass="44616">MSRQTHRSGTFQGANLEHARALNRRAVFDAVRRHGPVTRAELAQLIGLTVQGVSNIAAELEEAGLIRQDGKRLGQRGQPAAELSVNPAGGYSIGLSLAYRQVTAVLADLAGQVVAHDSRPLSAREPEAVTRALAAQAGDLLASSGIGRDQVWGLGCSVPGTVENGTAWYDKVQEAEAWTKFPLAAELERLTGLWTLVENDATAAAIGERLYGVGRIAASFFYLHFNLGLGGGIVVDGQPYRGRFGGAGEIGHMIVKPGGRPCPCGSRGCLEQYVSYYAAAETVCGPERTPDEVPAEELAALVRAGDPRLMAWQQEAAQYLRIAIRNIEAMFDPDTIVIGGGLPPELMGGLIEAAQPLLPGMTHRHASSLPRLVPAEHAAELPAMGAAALPVAVLLQSSLSPLSASPGGGTAGADKPALALLGVRMAG</sequence>
<dbReference type="Proteomes" id="UP000700706">
    <property type="component" value="Unassembled WGS sequence"/>
</dbReference>
<dbReference type="GO" id="GO:0003700">
    <property type="term" value="F:DNA-binding transcription factor activity"/>
    <property type="evidence" value="ECO:0007669"/>
    <property type="project" value="InterPro"/>
</dbReference>
<dbReference type="EMBL" id="JAEKLZ010000455">
    <property type="protein sequence ID" value="MBW8728802.1"/>
    <property type="molecule type" value="Genomic_DNA"/>
</dbReference>
<reference evidence="3" key="1">
    <citation type="submission" date="2020-06" db="EMBL/GenBank/DDBJ databases">
        <title>Stable isotope informed genome-resolved metagenomics uncovers potential trophic interactions in rhizosphere soil.</title>
        <authorList>
            <person name="Starr E.P."/>
            <person name="Shi S."/>
            <person name="Blazewicz S.J."/>
            <person name="Koch B.J."/>
            <person name="Probst A.J."/>
            <person name="Hungate B.A."/>
            <person name="Pett-Ridge J."/>
            <person name="Firestone M.K."/>
            <person name="Banfield J.F."/>
        </authorList>
    </citation>
    <scope>NUCLEOTIDE SEQUENCE</scope>
    <source>
        <strain evidence="3">YM_69_17</strain>
    </source>
</reference>
<evidence type="ECO:0000256" key="1">
    <source>
        <dbReference type="ARBA" id="ARBA00006479"/>
    </source>
</evidence>
<dbReference type="PANTHER" id="PTHR18964">
    <property type="entry name" value="ROK (REPRESSOR, ORF, KINASE) FAMILY"/>
    <property type="match status" value="1"/>
</dbReference>
<gene>
    <name evidence="3" type="ORF">JF625_27095</name>
</gene>
<dbReference type="InterPro" id="IPR000600">
    <property type="entry name" value="ROK"/>
</dbReference>